<dbReference type="InterPro" id="IPR001810">
    <property type="entry name" value="F-box_dom"/>
</dbReference>
<gene>
    <name evidence="2" type="ORF">JAAARDRAFT_70921</name>
</gene>
<accession>A0A067PMV6</accession>
<dbReference type="STRING" id="933084.A0A067PMV6"/>
<dbReference type="OrthoDB" id="2745718at2759"/>
<proteinExistence type="predicted"/>
<dbReference type="InterPro" id="IPR036047">
    <property type="entry name" value="F-box-like_dom_sf"/>
</dbReference>
<dbReference type="SMART" id="SM00256">
    <property type="entry name" value="FBOX"/>
    <property type="match status" value="1"/>
</dbReference>
<dbReference type="SUPFAM" id="SSF81383">
    <property type="entry name" value="F-box domain"/>
    <property type="match status" value="1"/>
</dbReference>
<evidence type="ECO:0000313" key="2">
    <source>
        <dbReference type="EMBL" id="KDQ56119.1"/>
    </source>
</evidence>
<protein>
    <recommendedName>
        <fullName evidence="1">F-box domain-containing protein</fullName>
    </recommendedName>
</protein>
<name>A0A067PMV6_9AGAM</name>
<reference evidence="3" key="1">
    <citation type="journal article" date="2014" name="Proc. Natl. Acad. Sci. U.S.A.">
        <title>Extensive sampling of basidiomycete genomes demonstrates inadequacy of the white-rot/brown-rot paradigm for wood decay fungi.</title>
        <authorList>
            <person name="Riley R."/>
            <person name="Salamov A.A."/>
            <person name="Brown D.W."/>
            <person name="Nagy L.G."/>
            <person name="Floudas D."/>
            <person name="Held B.W."/>
            <person name="Levasseur A."/>
            <person name="Lombard V."/>
            <person name="Morin E."/>
            <person name="Otillar R."/>
            <person name="Lindquist E.A."/>
            <person name="Sun H."/>
            <person name="LaButti K.M."/>
            <person name="Schmutz J."/>
            <person name="Jabbour D."/>
            <person name="Luo H."/>
            <person name="Baker S.E."/>
            <person name="Pisabarro A.G."/>
            <person name="Walton J.D."/>
            <person name="Blanchette R.A."/>
            <person name="Henrissat B."/>
            <person name="Martin F."/>
            <person name="Cullen D."/>
            <person name="Hibbett D.S."/>
            <person name="Grigoriev I.V."/>
        </authorList>
    </citation>
    <scope>NUCLEOTIDE SEQUENCE [LARGE SCALE GENOMIC DNA]</scope>
    <source>
        <strain evidence="3">MUCL 33604</strain>
    </source>
</reference>
<dbReference type="InParanoid" id="A0A067PMV6"/>
<organism evidence="2 3">
    <name type="scientific">Jaapia argillacea MUCL 33604</name>
    <dbReference type="NCBI Taxonomy" id="933084"/>
    <lineage>
        <taxon>Eukaryota</taxon>
        <taxon>Fungi</taxon>
        <taxon>Dikarya</taxon>
        <taxon>Basidiomycota</taxon>
        <taxon>Agaricomycotina</taxon>
        <taxon>Agaricomycetes</taxon>
        <taxon>Agaricomycetidae</taxon>
        <taxon>Jaapiales</taxon>
        <taxon>Jaapiaceae</taxon>
        <taxon>Jaapia</taxon>
    </lineage>
</organism>
<dbReference type="AlphaFoldDB" id="A0A067PMV6"/>
<evidence type="ECO:0000313" key="3">
    <source>
        <dbReference type="Proteomes" id="UP000027265"/>
    </source>
</evidence>
<keyword evidence="3" id="KW-1185">Reference proteome</keyword>
<dbReference type="Pfam" id="PF00646">
    <property type="entry name" value="F-box"/>
    <property type="match status" value="1"/>
</dbReference>
<feature type="domain" description="F-box" evidence="1">
    <location>
        <begin position="1"/>
        <end position="45"/>
    </location>
</feature>
<sequence length="151" mass="17309">MFDSLPIELLTALLDGIGFRSLLNCRQISHRFKAIIDATPRLQYTIELAVAGMVDNPKRSMAIEERRRRLIVYQEYWANTTWKREEILPGFDEEIWELNGDVMMFMVRGPDTLSLRQPPGISRGAQGSIWTIEDVGPGLLTSQSMHRKTCL</sequence>
<dbReference type="EMBL" id="KL197723">
    <property type="protein sequence ID" value="KDQ56119.1"/>
    <property type="molecule type" value="Genomic_DNA"/>
</dbReference>
<evidence type="ECO:0000259" key="1">
    <source>
        <dbReference type="PROSITE" id="PS50181"/>
    </source>
</evidence>
<dbReference type="PROSITE" id="PS50181">
    <property type="entry name" value="FBOX"/>
    <property type="match status" value="1"/>
</dbReference>
<dbReference type="Proteomes" id="UP000027265">
    <property type="component" value="Unassembled WGS sequence"/>
</dbReference>
<dbReference type="HOGENOM" id="CLU_1731719_0_0_1"/>